<evidence type="ECO:0000313" key="2">
    <source>
        <dbReference type="WBParaSite" id="L893_g31340.t1"/>
    </source>
</evidence>
<sequence>MDSVPFAFCLAVVHTLPTYIADLYRRFVQSDSNHGSNHSNLLRLSNSIWREAVLSLSKDEEDDKTKYRVMAYITIYPGEKRGMCFCELNESTTGFAKAVTLKDVESSRFLRSGNVCFENGPPRREEFEHISLKEAFIKLVIPFSADGVDFRIREDHLFFVDVLNNLHKHQLVCPIVRLRYQASEIYEKVETELNNFLIFQIQQRCLRHFYAPDRSRTIPFSIPKDVFLKLFNQPQLETTTDFPVALSTEVLEEFIAKWKNSSTDCGHDSLMFDDNLDHEDLQRMGFKEITKWKKFRRFITAVGLGSRISPYRWYRMDSPKYRLYVGFSTVTRMGQIRTHMNQQP</sequence>
<accession>A0A1I8A034</accession>
<dbReference type="WBParaSite" id="L893_g31340.t1">
    <property type="protein sequence ID" value="L893_g31340.t1"/>
    <property type="gene ID" value="L893_g31340"/>
</dbReference>
<dbReference type="Proteomes" id="UP000095287">
    <property type="component" value="Unplaced"/>
</dbReference>
<dbReference type="AlphaFoldDB" id="A0A1I8A034"/>
<name>A0A1I8A034_9BILA</name>
<keyword evidence="1" id="KW-1185">Reference proteome</keyword>
<proteinExistence type="predicted"/>
<evidence type="ECO:0000313" key="1">
    <source>
        <dbReference type="Proteomes" id="UP000095287"/>
    </source>
</evidence>
<reference evidence="2" key="1">
    <citation type="submission" date="2016-11" db="UniProtKB">
        <authorList>
            <consortium name="WormBaseParasite"/>
        </authorList>
    </citation>
    <scope>IDENTIFICATION</scope>
</reference>
<protein>
    <submittedName>
        <fullName evidence="2">FBA_2 domain-containing protein</fullName>
    </submittedName>
</protein>
<organism evidence="1 2">
    <name type="scientific">Steinernema glaseri</name>
    <dbReference type="NCBI Taxonomy" id="37863"/>
    <lineage>
        <taxon>Eukaryota</taxon>
        <taxon>Metazoa</taxon>
        <taxon>Ecdysozoa</taxon>
        <taxon>Nematoda</taxon>
        <taxon>Chromadorea</taxon>
        <taxon>Rhabditida</taxon>
        <taxon>Tylenchina</taxon>
        <taxon>Panagrolaimomorpha</taxon>
        <taxon>Strongyloidoidea</taxon>
        <taxon>Steinernematidae</taxon>
        <taxon>Steinernema</taxon>
    </lineage>
</organism>